<sequence length="574" mass="65511">MSILPRYLYVKILKCWGDKATLKTINNLTLVCKEWNDYVIPIIREHYDYCLSILDSQSFDKFYRMINTKGFRLKMVVQCNKDFQYQNTRDLINTFVDFESKNLVPDFGPHSPTLKDIRILMNSSEKCNDLSPDPLMSVHLLKNIERVSIKLTSTDSIKSFEFSSQLKSFKNVMKLSNLTIDCNSVYIKDIDTLLQFKSLAKLSLTQVRFSTDRFSELIGNLQCLSTVELRDIVYDRASALNDLFVSVFSVSKTIKSLTILDSPNGKSEVYLESIQSCLNENRVLKNLNVQLNVKRIPTPKSPSTVPAVPVEIVNSILEYCTIKGVVTHSLWKTPSSIKSLEMAITATMEDKKPTEAFDSLNLHQNCQLLKLTKTEFNNIDFLIGHIKLPNLRNLVLNRPIPSTDVSIYSTFSESLLRLVESIHTIRDLKLDSITIEGNQFVQFISKCTLERLSIHTVTWVGKTPKIWPTLTPAIVNHPTLGSLSINRFEILVRESIDTFIESITKIIKEGTNLYYLSLPAPKLTNSIVKDKVKPETLESFKSAIHQNYQNLDSLILNISNKEINEILSLYALRE</sequence>
<proteinExistence type="predicted"/>
<evidence type="ECO:0008006" key="3">
    <source>
        <dbReference type="Google" id="ProtNLM"/>
    </source>
</evidence>
<evidence type="ECO:0000313" key="2">
    <source>
        <dbReference type="Proteomes" id="UP000076078"/>
    </source>
</evidence>
<accession>A0A151ZF52</accession>
<name>A0A151ZF52_TIELA</name>
<dbReference type="SUPFAM" id="SSF52047">
    <property type="entry name" value="RNI-like"/>
    <property type="match status" value="1"/>
</dbReference>
<evidence type="ECO:0000313" key="1">
    <source>
        <dbReference type="EMBL" id="KYQ92596.1"/>
    </source>
</evidence>
<protein>
    <recommendedName>
        <fullName evidence="3">F-box domain-containing protein</fullName>
    </recommendedName>
</protein>
<dbReference type="AlphaFoldDB" id="A0A151ZF52"/>
<reference evidence="1 2" key="1">
    <citation type="submission" date="2015-12" db="EMBL/GenBank/DDBJ databases">
        <title>Dictyostelia acquired genes for synthesis and detection of signals that induce cell-type specialization by lateral gene transfer from prokaryotes.</title>
        <authorList>
            <person name="Gloeckner G."/>
            <person name="Schaap P."/>
        </authorList>
    </citation>
    <scope>NUCLEOTIDE SEQUENCE [LARGE SCALE GENOMIC DNA]</scope>
    <source>
        <strain evidence="1 2">TK</strain>
    </source>
</reference>
<organism evidence="1 2">
    <name type="scientific">Tieghemostelium lacteum</name>
    <name type="common">Slime mold</name>
    <name type="synonym">Dictyostelium lacteum</name>
    <dbReference type="NCBI Taxonomy" id="361077"/>
    <lineage>
        <taxon>Eukaryota</taxon>
        <taxon>Amoebozoa</taxon>
        <taxon>Evosea</taxon>
        <taxon>Eumycetozoa</taxon>
        <taxon>Dictyostelia</taxon>
        <taxon>Dictyosteliales</taxon>
        <taxon>Raperosteliaceae</taxon>
        <taxon>Tieghemostelium</taxon>
    </lineage>
</organism>
<gene>
    <name evidence="1" type="ORF">DLAC_06588</name>
</gene>
<keyword evidence="2" id="KW-1185">Reference proteome</keyword>
<dbReference type="Proteomes" id="UP000076078">
    <property type="component" value="Unassembled WGS sequence"/>
</dbReference>
<dbReference type="InParanoid" id="A0A151ZF52"/>
<dbReference type="EMBL" id="LODT01000029">
    <property type="protein sequence ID" value="KYQ92596.1"/>
    <property type="molecule type" value="Genomic_DNA"/>
</dbReference>
<comment type="caution">
    <text evidence="1">The sequence shown here is derived from an EMBL/GenBank/DDBJ whole genome shotgun (WGS) entry which is preliminary data.</text>
</comment>